<dbReference type="InterPro" id="IPR036866">
    <property type="entry name" value="RibonucZ/Hydroxyglut_hydro"/>
</dbReference>
<dbReference type="SUPFAM" id="SSF56281">
    <property type="entry name" value="Metallo-hydrolase/oxidoreductase"/>
    <property type="match status" value="1"/>
</dbReference>
<dbReference type="InterPro" id="IPR050114">
    <property type="entry name" value="UPF0173_UPF0282_UlaG_hydrolase"/>
</dbReference>
<evidence type="ECO:0000313" key="2">
    <source>
        <dbReference type="EMBL" id="UYG16949.1"/>
    </source>
</evidence>
<evidence type="ECO:0000259" key="1">
    <source>
        <dbReference type="SMART" id="SM00849"/>
    </source>
</evidence>
<protein>
    <submittedName>
        <fullName evidence="2">MBL fold metallo-hydrolase</fullName>
    </submittedName>
</protein>
<gene>
    <name evidence="2" type="ORF">BRM3_00470</name>
</gene>
<reference evidence="2" key="1">
    <citation type="submission" date="2022-10" db="EMBL/GenBank/DDBJ databases">
        <title>Whole-Genome Sequencing of Brachybacterium huguangmaarense BRM-3, Isolated from Betula schmidtii.</title>
        <authorList>
            <person name="Haam D."/>
        </authorList>
    </citation>
    <scope>NUCLEOTIDE SEQUENCE</scope>
    <source>
        <strain evidence="2">BRM-3</strain>
    </source>
</reference>
<evidence type="ECO:0000313" key="3">
    <source>
        <dbReference type="Proteomes" id="UP001164305"/>
    </source>
</evidence>
<dbReference type="PANTHER" id="PTHR43546:SF3">
    <property type="entry name" value="UPF0173 METAL-DEPENDENT HYDROLASE MJ1163"/>
    <property type="match status" value="1"/>
</dbReference>
<dbReference type="RefSeq" id="WP_263594161.1">
    <property type="nucleotide sequence ID" value="NZ_CP107020.1"/>
</dbReference>
<dbReference type="Proteomes" id="UP001164305">
    <property type="component" value="Chromosome"/>
</dbReference>
<sequence>MKIRHLQHSCLLVEAAGTRLLIDPGSLAAAEEVRALRSLDGVVITHQHADHVAPALLAEVLEAHPGIPVVAEPQTCAALAAGEALPGGAVEVSFAEGQLVPLPAGGTAHVGGLDVAGVGGWHAVIHPDIPRVGNSGLVISGEGEPRLGVTGDSLEVIEEFRGIDVLAFAVVAPWSKMHETIDFLREVAPRLALPVHDAIVSPAGRPIFVSQSTNLAPEGTEVRDWPEDGWIEVAGPGA</sequence>
<dbReference type="PANTHER" id="PTHR43546">
    <property type="entry name" value="UPF0173 METAL-DEPENDENT HYDROLASE MJ1163-RELATED"/>
    <property type="match status" value="1"/>
</dbReference>
<proteinExistence type="predicted"/>
<name>A0ABY6G179_9MICO</name>
<keyword evidence="3" id="KW-1185">Reference proteome</keyword>
<dbReference type="SMART" id="SM00849">
    <property type="entry name" value="Lactamase_B"/>
    <property type="match status" value="1"/>
</dbReference>
<feature type="domain" description="Metallo-beta-lactamase" evidence="1">
    <location>
        <begin position="7"/>
        <end position="196"/>
    </location>
</feature>
<accession>A0ABY6G179</accession>
<dbReference type="EMBL" id="CP107020">
    <property type="protein sequence ID" value="UYG16949.1"/>
    <property type="molecule type" value="Genomic_DNA"/>
</dbReference>
<dbReference type="InterPro" id="IPR001279">
    <property type="entry name" value="Metallo-B-lactamas"/>
</dbReference>
<organism evidence="2 3">
    <name type="scientific">Brachybacterium huguangmaarense</name>
    <dbReference type="NCBI Taxonomy" id="1652028"/>
    <lineage>
        <taxon>Bacteria</taxon>
        <taxon>Bacillati</taxon>
        <taxon>Actinomycetota</taxon>
        <taxon>Actinomycetes</taxon>
        <taxon>Micrococcales</taxon>
        <taxon>Dermabacteraceae</taxon>
        <taxon>Brachybacterium</taxon>
    </lineage>
</organism>
<dbReference type="Pfam" id="PF13483">
    <property type="entry name" value="Lactamase_B_3"/>
    <property type="match status" value="1"/>
</dbReference>
<dbReference type="Gene3D" id="3.60.15.10">
    <property type="entry name" value="Ribonuclease Z/Hydroxyacylglutathione hydrolase-like"/>
    <property type="match status" value="1"/>
</dbReference>